<dbReference type="Proteomes" id="UP000465071">
    <property type="component" value="Segment"/>
</dbReference>
<accession>A0A6B9XZF6</accession>
<dbReference type="EMBL" id="MN882610">
    <property type="protein sequence ID" value="QHS01695.1"/>
    <property type="molecule type" value="Genomic_DNA"/>
</dbReference>
<gene>
    <name evidence="1" type="ORF">CPT_CIP9_159</name>
</gene>
<sequence length="64" mass="7577">MAIEFTTGQHLLAAPDLKRYVLVNNINETYHLVTEKMLRDAFLDECDKIMSGRNTAWFVYEYFE</sequence>
<protein>
    <submittedName>
        <fullName evidence="1">Uncharacterized protein</fullName>
    </submittedName>
</protein>
<name>A0A6B9XZF6_9CAUD</name>
<reference evidence="2" key="1">
    <citation type="submission" date="2019-12" db="EMBL/GenBank/DDBJ databases">
        <authorList>
            <person name="Wang K."/>
            <person name="Tamayo M.G."/>
            <person name="Penner T.V."/>
            <person name="Cook B.W.M."/>
            <person name="Court D.A."/>
            <person name="Theriault S.S."/>
        </authorList>
    </citation>
    <scope>NUCLEOTIDE SEQUENCE [LARGE SCALE GENOMIC DNA]</scope>
</reference>
<evidence type="ECO:0000313" key="2">
    <source>
        <dbReference type="Proteomes" id="UP000465071"/>
    </source>
</evidence>
<dbReference type="Pfam" id="PF17470">
    <property type="entry name" value="Gp45_2"/>
    <property type="match status" value="1"/>
</dbReference>
<keyword evidence="2" id="KW-1185">Reference proteome</keyword>
<proteinExistence type="predicted"/>
<organism evidence="1 2">
    <name type="scientific">Enterobacter phage vB_EclM_CIP9</name>
    <dbReference type="NCBI Taxonomy" id="2696340"/>
    <lineage>
        <taxon>Viruses</taxon>
        <taxon>Duplodnaviria</taxon>
        <taxon>Heunggongvirae</taxon>
        <taxon>Uroviricota</taxon>
        <taxon>Caudoviricetes</taxon>
        <taxon>Pantevenvirales</taxon>
        <taxon>Straboviridae</taxon>
        <taxon>Tevenvirinae</taxon>
        <taxon>Kanagawavirus</taxon>
        <taxon>Kanagawavirus cipnine</taxon>
    </lineage>
</organism>
<evidence type="ECO:0000313" key="1">
    <source>
        <dbReference type="EMBL" id="QHS01695.1"/>
    </source>
</evidence>
<dbReference type="InterPro" id="IPR035342">
    <property type="entry name" value="Gp45.2"/>
</dbReference>